<dbReference type="PROSITE" id="PS50994">
    <property type="entry name" value="INTEGRASE"/>
    <property type="match status" value="1"/>
</dbReference>
<dbReference type="PANTHER" id="PTHR42648:SF20">
    <property type="entry name" value="RNA-DIRECTED DNA POLYMERASE"/>
    <property type="match status" value="1"/>
</dbReference>
<dbReference type="EMBL" id="BAABME010029145">
    <property type="protein sequence ID" value="GAA0183261.1"/>
    <property type="molecule type" value="Genomic_DNA"/>
</dbReference>
<dbReference type="InterPro" id="IPR057670">
    <property type="entry name" value="SH3_retrovirus"/>
</dbReference>
<gene>
    <name evidence="2" type="ORF">LIER_42371</name>
</gene>
<accession>A0AAV3RNK6</accession>
<evidence type="ECO:0000313" key="3">
    <source>
        <dbReference type="Proteomes" id="UP001454036"/>
    </source>
</evidence>
<feature type="domain" description="Integrase catalytic" evidence="1">
    <location>
        <begin position="1"/>
        <end position="114"/>
    </location>
</feature>
<dbReference type="AlphaFoldDB" id="A0AAV3RNK6"/>
<organism evidence="2 3">
    <name type="scientific">Lithospermum erythrorhizon</name>
    <name type="common">Purple gromwell</name>
    <name type="synonym">Lithospermum officinale var. erythrorhizon</name>
    <dbReference type="NCBI Taxonomy" id="34254"/>
    <lineage>
        <taxon>Eukaryota</taxon>
        <taxon>Viridiplantae</taxon>
        <taxon>Streptophyta</taxon>
        <taxon>Embryophyta</taxon>
        <taxon>Tracheophyta</taxon>
        <taxon>Spermatophyta</taxon>
        <taxon>Magnoliopsida</taxon>
        <taxon>eudicotyledons</taxon>
        <taxon>Gunneridae</taxon>
        <taxon>Pentapetalae</taxon>
        <taxon>asterids</taxon>
        <taxon>lamiids</taxon>
        <taxon>Boraginales</taxon>
        <taxon>Boraginaceae</taxon>
        <taxon>Boraginoideae</taxon>
        <taxon>Lithospermeae</taxon>
        <taxon>Lithospermum</taxon>
    </lineage>
</organism>
<evidence type="ECO:0000313" key="2">
    <source>
        <dbReference type="EMBL" id="GAA0183261.1"/>
    </source>
</evidence>
<dbReference type="GO" id="GO:0015074">
    <property type="term" value="P:DNA integration"/>
    <property type="evidence" value="ECO:0007669"/>
    <property type="project" value="InterPro"/>
</dbReference>
<proteinExistence type="predicted"/>
<dbReference type="SUPFAM" id="SSF53098">
    <property type="entry name" value="Ribonuclease H-like"/>
    <property type="match status" value="1"/>
</dbReference>
<dbReference type="Pfam" id="PF25597">
    <property type="entry name" value="SH3_retrovirus"/>
    <property type="match status" value="1"/>
</dbReference>
<dbReference type="InterPro" id="IPR001584">
    <property type="entry name" value="Integrase_cat-core"/>
</dbReference>
<evidence type="ECO:0000259" key="1">
    <source>
        <dbReference type="PROSITE" id="PS50994"/>
    </source>
</evidence>
<comment type="caution">
    <text evidence="2">The sequence shown here is derived from an EMBL/GenBank/DDBJ whole genome shotgun (WGS) entry which is preliminary data.</text>
</comment>
<protein>
    <recommendedName>
        <fullName evidence="1">Integrase catalytic domain-containing protein</fullName>
    </recommendedName>
</protein>
<keyword evidence="3" id="KW-1185">Reference proteome</keyword>
<dbReference type="GO" id="GO:0003676">
    <property type="term" value="F:nucleic acid binding"/>
    <property type="evidence" value="ECO:0007669"/>
    <property type="project" value="InterPro"/>
</dbReference>
<dbReference type="InterPro" id="IPR012337">
    <property type="entry name" value="RNaseH-like_sf"/>
</dbReference>
<name>A0AAV3RNK6_LITER</name>
<dbReference type="InterPro" id="IPR039537">
    <property type="entry name" value="Retrotran_Ty1/copia-like"/>
</dbReference>
<sequence length="205" mass="23662">MFIKFMNEVENQFDRKIKRIRSDRGGEYRYESLIDFCEMNGIIHETSAPYLPQQNGIVERKNQTLKNMINVMLQSSGLSNEMWGKTVLSAYVTFSTEYLIRSLPDPKRTNIGSKTYYCVLIGYAQNNSAYRFISISDRTILEARDAEFFEHIFPLNNGVTIHHIVPGVPDESYDTNRHASCSTSNLQVNEPRKSNRARVEKIFGD</sequence>
<dbReference type="InterPro" id="IPR036397">
    <property type="entry name" value="RNaseH_sf"/>
</dbReference>
<reference evidence="2 3" key="1">
    <citation type="submission" date="2024-01" db="EMBL/GenBank/DDBJ databases">
        <title>The complete chloroplast genome sequence of Lithospermum erythrorhizon: insights into the phylogenetic relationship among Boraginaceae species and the maternal lineages of purple gromwells.</title>
        <authorList>
            <person name="Okada T."/>
            <person name="Watanabe K."/>
        </authorList>
    </citation>
    <scope>NUCLEOTIDE SEQUENCE [LARGE SCALE GENOMIC DNA]</scope>
</reference>
<dbReference type="Gene3D" id="3.30.420.10">
    <property type="entry name" value="Ribonuclease H-like superfamily/Ribonuclease H"/>
    <property type="match status" value="1"/>
</dbReference>
<dbReference type="PANTHER" id="PTHR42648">
    <property type="entry name" value="TRANSPOSASE, PUTATIVE-RELATED"/>
    <property type="match status" value="1"/>
</dbReference>
<dbReference type="Proteomes" id="UP001454036">
    <property type="component" value="Unassembled WGS sequence"/>
</dbReference>